<accession>A0ABV7IJK4</accession>
<sequence length="255" mass="25509">MARAVFIDLAGVVYQGSDLIPGAIAAIGRLRAAGLAVRFLTNTTRTPRRLIAAQLAAMGVDVADGELFTPAGSACAWLAARGMAPHLLVHPALAEDFAGCGGEGPGAVVVGDAGEAFSYGAMNAAFRALVAGAPLLALARNRTFLDADGALSLDAGAFVVGLEFAARVRALVLGKPAPEFFALAVASVGCAADEVVMIGDDAEADVAGALAAGLGRAVLVRTGKYRPGDEAAFSPAPSHVADDLMGAVGWLLAAA</sequence>
<evidence type="ECO:0000256" key="4">
    <source>
        <dbReference type="ARBA" id="ARBA00022842"/>
    </source>
</evidence>
<protein>
    <recommendedName>
        <fullName evidence="5">Haloacid dehalogenase-like hydrolase domain-containing protein 2</fullName>
    </recommendedName>
</protein>
<comment type="similarity">
    <text evidence="2">Belongs to the HAD-like hydrolase superfamily.</text>
</comment>
<dbReference type="InterPro" id="IPR036412">
    <property type="entry name" value="HAD-like_sf"/>
</dbReference>
<dbReference type="InterPro" id="IPR023214">
    <property type="entry name" value="HAD_sf"/>
</dbReference>
<dbReference type="Proteomes" id="UP001595604">
    <property type="component" value="Unassembled WGS sequence"/>
</dbReference>
<comment type="cofactor">
    <cofactor evidence="1">
        <name>Mg(2+)</name>
        <dbReference type="ChEBI" id="CHEBI:18420"/>
    </cofactor>
</comment>
<evidence type="ECO:0000256" key="3">
    <source>
        <dbReference type="ARBA" id="ARBA00022723"/>
    </source>
</evidence>
<keyword evidence="6" id="KW-0378">Hydrolase</keyword>
<evidence type="ECO:0000313" key="7">
    <source>
        <dbReference type="Proteomes" id="UP001595604"/>
    </source>
</evidence>
<gene>
    <name evidence="6" type="ORF">ACFOD9_01205</name>
</gene>
<dbReference type="Pfam" id="PF13344">
    <property type="entry name" value="Hydrolase_6"/>
    <property type="match status" value="1"/>
</dbReference>
<reference evidence="7" key="1">
    <citation type="journal article" date="2019" name="Int. J. Syst. Evol. Microbiol.">
        <title>The Global Catalogue of Microorganisms (GCM) 10K type strain sequencing project: providing services to taxonomists for standard genome sequencing and annotation.</title>
        <authorList>
            <consortium name="The Broad Institute Genomics Platform"/>
            <consortium name="The Broad Institute Genome Sequencing Center for Infectious Disease"/>
            <person name="Wu L."/>
            <person name="Ma J."/>
        </authorList>
    </citation>
    <scope>NUCLEOTIDE SEQUENCE [LARGE SCALE GENOMIC DNA]</scope>
    <source>
        <strain evidence="7">KCTC 42984</strain>
    </source>
</reference>
<dbReference type="GO" id="GO:0016787">
    <property type="term" value="F:hydrolase activity"/>
    <property type="evidence" value="ECO:0007669"/>
    <property type="project" value="UniProtKB-KW"/>
</dbReference>
<dbReference type="Gene3D" id="3.40.50.1000">
    <property type="entry name" value="HAD superfamily/HAD-like"/>
    <property type="match status" value="2"/>
</dbReference>
<dbReference type="EMBL" id="JBHRTQ010000002">
    <property type="protein sequence ID" value="MFC3172861.1"/>
    <property type="molecule type" value="Genomic_DNA"/>
</dbReference>
<dbReference type="SUPFAM" id="SSF56784">
    <property type="entry name" value="HAD-like"/>
    <property type="match status" value="1"/>
</dbReference>
<evidence type="ECO:0000256" key="1">
    <source>
        <dbReference type="ARBA" id="ARBA00001946"/>
    </source>
</evidence>
<dbReference type="InterPro" id="IPR006355">
    <property type="entry name" value="LHPP/HDHD2"/>
</dbReference>
<dbReference type="PANTHER" id="PTHR19288:SF46">
    <property type="entry name" value="HALOACID DEHALOGENASE-LIKE HYDROLASE DOMAIN-CONTAINING PROTEIN 2"/>
    <property type="match status" value="1"/>
</dbReference>
<comment type="caution">
    <text evidence="6">The sequence shown here is derived from an EMBL/GenBank/DDBJ whole genome shotgun (WGS) entry which is preliminary data.</text>
</comment>
<dbReference type="PANTHER" id="PTHR19288">
    <property type="entry name" value="4-NITROPHENYLPHOSPHATASE-RELATED"/>
    <property type="match status" value="1"/>
</dbReference>
<dbReference type="RefSeq" id="WP_379508258.1">
    <property type="nucleotide sequence ID" value="NZ_JBHRTQ010000002.1"/>
</dbReference>
<name>A0ABV7IJK4_9SPHN</name>
<evidence type="ECO:0000256" key="5">
    <source>
        <dbReference type="ARBA" id="ARBA00039666"/>
    </source>
</evidence>
<keyword evidence="3" id="KW-0479">Metal-binding</keyword>
<dbReference type="NCBIfam" id="TIGR01458">
    <property type="entry name" value="HAD-SF-IIA-hyp3"/>
    <property type="match status" value="1"/>
</dbReference>
<organism evidence="6 7">
    <name type="scientific">Novosphingobium bradum</name>
    <dbReference type="NCBI Taxonomy" id="1737444"/>
    <lineage>
        <taxon>Bacteria</taxon>
        <taxon>Pseudomonadati</taxon>
        <taxon>Pseudomonadota</taxon>
        <taxon>Alphaproteobacteria</taxon>
        <taxon>Sphingomonadales</taxon>
        <taxon>Sphingomonadaceae</taxon>
        <taxon>Novosphingobium</taxon>
    </lineage>
</organism>
<dbReference type="InterPro" id="IPR006357">
    <property type="entry name" value="HAD-SF_hydro_IIA"/>
</dbReference>
<keyword evidence="7" id="KW-1185">Reference proteome</keyword>
<dbReference type="Pfam" id="PF13242">
    <property type="entry name" value="Hydrolase_like"/>
    <property type="match status" value="1"/>
</dbReference>
<evidence type="ECO:0000256" key="2">
    <source>
        <dbReference type="ARBA" id="ARBA00007958"/>
    </source>
</evidence>
<proteinExistence type="inferred from homology"/>
<evidence type="ECO:0000313" key="6">
    <source>
        <dbReference type="EMBL" id="MFC3172861.1"/>
    </source>
</evidence>
<keyword evidence="4" id="KW-0460">Magnesium</keyword>